<comment type="caution">
    <text evidence="1">The sequence shown here is derived from an EMBL/GenBank/DDBJ whole genome shotgun (WGS) entry which is preliminary data.</text>
</comment>
<name>A0AAW1MI39_POPJA</name>
<dbReference type="AlphaFoldDB" id="A0AAW1MI39"/>
<protein>
    <submittedName>
        <fullName evidence="1">Methylmalonic aciduria and homocystinuria type D protein</fullName>
    </submittedName>
</protein>
<evidence type="ECO:0000313" key="2">
    <source>
        <dbReference type="Proteomes" id="UP001458880"/>
    </source>
</evidence>
<dbReference type="EMBL" id="JASPKY010000045">
    <property type="protein sequence ID" value="KAK9745840.1"/>
    <property type="molecule type" value="Genomic_DNA"/>
</dbReference>
<evidence type="ECO:0000313" key="1">
    <source>
        <dbReference type="EMBL" id="KAK9745840.1"/>
    </source>
</evidence>
<keyword evidence="2" id="KW-1185">Reference proteome</keyword>
<reference evidence="1 2" key="1">
    <citation type="journal article" date="2024" name="BMC Genomics">
        <title>De novo assembly and annotation of Popillia japonica's genome with initial clues to its potential as an invasive pest.</title>
        <authorList>
            <person name="Cucini C."/>
            <person name="Boschi S."/>
            <person name="Funari R."/>
            <person name="Cardaioli E."/>
            <person name="Iannotti N."/>
            <person name="Marturano G."/>
            <person name="Paoli F."/>
            <person name="Bruttini M."/>
            <person name="Carapelli A."/>
            <person name="Frati F."/>
            <person name="Nardi F."/>
        </authorList>
    </citation>
    <scope>NUCLEOTIDE SEQUENCE [LARGE SCALE GENOMIC DNA]</scope>
    <source>
        <strain evidence="1">DMR45628</strain>
    </source>
</reference>
<dbReference type="PANTHER" id="PTHR13192">
    <property type="entry name" value="MY011 PROTEIN"/>
    <property type="match status" value="1"/>
</dbReference>
<dbReference type="GO" id="GO:0005739">
    <property type="term" value="C:mitochondrion"/>
    <property type="evidence" value="ECO:0007669"/>
    <property type="project" value="TreeGrafter"/>
</dbReference>
<proteinExistence type="predicted"/>
<sequence length="259" mass="29611">MSNQGLFMLGKATSKNFGYACNLIRNFSRKSVNIEGPYKVVKSRKPQKKDNHINLAWRDPNYELLASPTFPFFMRGNVGPAWYDVYTTINNEGTFVMEEIDNNRDANIVCRAQECPKVLRQTVCDLFPHRNLETSELSVITISLKPDTKHYRSSTDLETEKLAQIFVLAAKNVCHKLRNAGYWADFVNPFSGRPYFAGGSQNLYETDEKFRCLGFQIYEIENCKIVSNESDSSRKAFTGSLFTSAPSKKNYLNNIFTKL</sequence>
<accession>A0AAW1MI39</accession>
<dbReference type="Proteomes" id="UP001458880">
    <property type="component" value="Unassembled WGS sequence"/>
</dbReference>
<dbReference type="Pfam" id="PF10229">
    <property type="entry name" value="MMADHC"/>
    <property type="match status" value="1"/>
</dbReference>
<organism evidence="1 2">
    <name type="scientific">Popillia japonica</name>
    <name type="common">Japanese beetle</name>
    <dbReference type="NCBI Taxonomy" id="7064"/>
    <lineage>
        <taxon>Eukaryota</taxon>
        <taxon>Metazoa</taxon>
        <taxon>Ecdysozoa</taxon>
        <taxon>Arthropoda</taxon>
        <taxon>Hexapoda</taxon>
        <taxon>Insecta</taxon>
        <taxon>Pterygota</taxon>
        <taxon>Neoptera</taxon>
        <taxon>Endopterygota</taxon>
        <taxon>Coleoptera</taxon>
        <taxon>Polyphaga</taxon>
        <taxon>Scarabaeiformia</taxon>
        <taxon>Scarabaeidae</taxon>
        <taxon>Rutelinae</taxon>
        <taxon>Popillia</taxon>
    </lineage>
</organism>
<dbReference type="PANTHER" id="PTHR13192:SF3">
    <property type="entry name" value="COBALAMIN TRAFFICKING PROTEIN CBLD"/>
    <property type="match status" value="1"/>
</dbReference>
<gene>
    <name evidence="1" type="ORF">QE152_g6594</name>
</gene>
<dbReference type="InterPro" id="IPR019362">
    <property type="entry name" value="MMADHC"/>
</dbReference>
<dbReference type="GO" id="GO:0009235">
    <property type="term" value="P:cobalamin metabolic process"/>
    <property type="evidence" value="ECO:0007669"/>
    <property type="project" value="InterPro"/>
</dbReference>